<comment type="catalytic activity">
    <reaction evidence="4 5">
        <text>an acyl phosphate + H2O = a carboxylate + phosphate + H(+)</text>
        <dbReference type="Rhea" id="RHEA:14965"/>
        <dbReference type="ChEBI" id="CHEBI:15377"/>
        <dbReference type="ChEBI" id="CHEBI:15378"/>
        <dbReference type="ChEBI" id="CHEBI:29067"/>
        <dbReference type="ChEBI" id="CHEBI:43474"/>
        <dbReference type="ChEBI" id="CHEBI:59918"/>
        <dbReference type="EC" id="3.6.1.7"/>
    </reaction>
</comment>
<evidence type="ECO:0000313" key="12">
    <source>
        <dbReference type="Proteomes" id="UP000196074"/>
    </source>
</evidence>
<gene>
    <name evidence="10" type="ORF">B5E88_09985</name>
    <name evidence="11" type="ORF">EB18_00948</name>
    <name evidence="9" type="ORF">HF857_01840</name>
    <name evidence="8" type="ORF">U1294_09220</name>
</gene>
<dbReference type="InterPro" id="IPR001792">
    <property type="entry name" value="Acylphosphatase-like_dom"/>
</dbReference>
<feature type="domain" description="Acylphosphatase-like" evidence="7">
    <location>
        <begin position="7"/>
        <end position="95"/>
    </location>
</feature>
<dbReference type="AlphaFoldDB" id="A0A0H2Q3W9"/>
<comment type="caution">
    <text evidence="9">The sequence shown here is derived from an EMBL/GenBank/DDBJ whole genome shotgun (WGS) entry which is preliminary data.</text>
</comment>
<feature type="active site" evidence="5">
    <location>
        <position position="22"/>
    </location>
</feature>
<dbReference type="EMBL" id="NFLC01000023">
    <property type="protein sequence ID" value="OUQ09441.1"/>
    <property type="molecule type" value="Genomic_DNA"/>
</dbReference>
<dbReference type="PANTHER" id="PTHR47268:SF4">
    <property type="entry name" value="ACYLPHOSPHATASE"/>
    <property type="match status" value="1"/>
</dbReference>
<evidence type="ECO:0000313" key="9">
    <source>
        <dbReference type="EMBL" id="NME49012.1"/>
    </source>
</evidence>
<reference evidence="10" key="3">
    <citation type="journal article" date="2018" name="BMC Genomics">
        <title>Whole genome sequencing and function prediction of 133 gut anaerobes isolated from chicken caecum in pure cultures.</title>
        <authorList>
            <person name="Medvecky M."/>
            <person name="Cejkova D."/>
            <person name="Polansky O."/>
            <person name="Karasova D."/>
            <person name="Kubasova T."/>
            <person name="Cizek A."/>
            <person name="Rychlik I."/>
        </authorList>
    </citation>
    <scope>NUCLEOTIDE SEQUENCE</scope>
    <source>
        <strain evidence="10">An144</strain>
    </source>
</reference>
<evidence type="ECO:0000313" key="11">
    <source>
        <dbReference type="EMBL" id="RBR30394.1"/>
    </source>
</evidence>
<evidence type="ECO:0000313" key="10">
    <source>
        <dbReference type="EMBL" id="OUQ09441.1"/>
    </source>
</evidence>
<dbReference type="Pfam" id="PF00708">
    <property type="entry name" value="Acylphosphatase"/>
    <property type="match status" value="1"/>
</dbReference>
<accession>A0A0H2Q3W9</accession>
<proteinExistence type="inferred from homology"/>
<dbReference type="InterPro" id="IPR017968">
    <property type="entry name" value="Acylphosphatase_CS"/>
</dbReference>
<dbReference type="PANTHER" id="PTHR47268">
    <property type="entry name" value="ACYLPHOSPHATASE"/>
    <property type="match status" value="1"/>
</dbReference>
<evidence type="ECO:0000256" key="6">
    <source>
        <dbReference type="RuleBase" id="RU004168"/>
    </source>
</evidence>
<evidence type="ECO:0000256" key="4">
    <source>
        <dbReference type="ARBA" id="ARBA00047645"/>
    </source>
</evidence>
<dbReference type="RefSeq" id="WP_016251899.1">
    <property type="nucleotide sequence ID" value="NZ_AP035890.1"/>
</dbReference>
<reference evidence="12" key="2">
    <citation type="submission" date="2017-04" db="EMBL/GenBank/DDBJ databases">
        <title>Function of individual gut microbiota members based on whole genome sequencing of pure cultures obtained from chicken caecum.</title>
        <authorList>
            <person name="Medvecky M."/>
            <person name="Cejkova D."/>
            <person name="Polansky O."/>
            <person name="Karasova D."/>
            <person name="Kubasova T."/>
            <person name="Cizek A."/>
            <person name="Rychlik I."/>
        </authorList>
    </citation>
    <scope>NUCLEOTIDE SEQUENCE [LARGE SCALE GENOMIC DNA]</scope>
    <source>
        <strain evidence="12">An144</strain>
    </source>
</reference>
<dbReference type="EMBL" id="JABAFV010000002">
    <property type="protein sequence ID" value="NME49012.1"/>
    <property type="molecule type" value="Genomic_DNA"/>
</dbReference>
<reference evidence="9 14" key="4">
    <citation type="submission" date="2020-04" db="EMBL/GenBank/DDBJ databases">
        <authorList>
            <person name="Hitch T.C.A."/>
            <person name="Wylensek D."/>
            <person name="Clavel T."/>
        </authorList>
    </citation>
    <scope>NUCLEOTIDE SEQUENCE [LARGE SCALE GENOMIC DNA]</scope>
    <source>
        <strain evidence="9 14">WCA-380-WT-3C</strain>
    </source>
</reference>
<protein>
    <recommendedName>
        <fullName evidence="3 5">acylphosphatase</fullName>
        <ecNumber evidence="2 5">3.6.1.7</ecNumber>
    </recommendedName>
</protein>
<evidence type="ECO:0000256" key="5">
    <source>
        <dbReference type="PROSITE-ProRule" id="PRU00520"/>
    </source>
</evidence>
<evidence type="ECO:0000256" key="3">
    <source>
        <dbReference type="ARBA" id="ARBA00015991"/>
    </source>
</evidence>
<organism evidence="9 14">
    <name type="scientific">Enterococcus cecorum</name>
    <dbReference type="NCBI Taxonomy" id="44008"/>
    <lineage>
        <taxon>Bacteria</taxon>
        <taxon>Bacillati</taxon>
        <taxon>Bacillota</taxon>
        <taxon>Bacilli</taxon>
        <taxon>Lactobacillales</taxon>
        <taxon>Enterococcaceae</taxon>
        <taxon>Enterococcus</taxon>
    </lineage>
</organism>
<evidence type="ECO:0000313" key="13">
    <source>
        <dbReference type="Proteomes" id="UP000252800"/>
    </source>
</evidence>
<dbReference type="Proteomes" id="UP000252800">
    <property type="component" value="Unassembled WGS sequence"/>
</dbReference>
<evidence type="ECO:0000313" key="14">
    <source>
        <dbReference type="Proteomes" id="UP000588071"/>
    </source>
</evidence>
<dbReference type="SUPFAM" id="SSF54975">
    <property type="entry name" value="Acylphosphatase/BLUF domain-like"/>
    <property type="match status" value="1"/>
</dbReference>
<reference evidence="8" key="5">
    <citation type="submission" date="2023-12" db="EMBL/GenBank/DDBJ databases">
        <title>Molecular genomic analyses of Enterococcus cecorum from sepsis oubreaks in broilers.</title>
        <authorList>
            <person name="Rhoads D."/>
            <person name="Alrubaye A."/>
        </authorList>
    </citation>
    <scope>NUCLEOTIDE SEQUENCE</scope>
    <source>
        <strain evidence="8">1755</strain>
    </source>
</reference>
<dbReference type="GeneID" id="60871391"/>
<dbReference type="EMBL" id="LEOY01000005">
    <property type="protein sequence ID" value="RBR30394.1"/>
    <property type="molecule type" value="Genomic_DNA"/>
</dbReference>
<evidence type="ECO:0000256" key="1">
    <source>
        <dbReference type="ARBA" id="ARBA00005614"/>
    </source>
</evidence>
<dbReference type="EC" id="3.6.1.7" evidence="2 5"/>
<name>A0A0H2Q3W9_9ENTE</name>
<keyword evidence="5" id="KW-0378">Hydrolase</keyword>
<evidence type="ECO:0000256" key="2">
    <source>
        <dbReference type="ARBA" id="ARBA00012150"/>
    </source>
</evidence>
<dbReference type="EMBL" id="JAXOGL010000015">
    <property type="protein sequence ID" value="MDZ5598396.1"/>
    <property type="molecule type" value="Genomic_DNA"/>
</dbReference>
<dbReference type="PROSITE" id="PS51160">
    <property type="entry name" value="ACYLPHOSPHATASE_3"/>
    <property type="match status" value="1"/>
</dbReference>
<sequence length="95" mass="10635">MSQAVVKYRMNVAGVVQGVGFRYMTKILADELGINGTVKNEMDGSVTIEAVGNYQDMSLFIERVKASPAPYGRVDKFQIEKDTTIPDYTKFKVTY</sequence>
<reference evidence="11 13" key="1">
    <citation type="submission" date="2015-06" db="EMBL/GenBank/DDBJ databases">
        <title>The Genome Sequence of Enterococcus cecorum 170AEA1.</title>
        <authorList>
            <consortium name="The Broad Institute Genomics Platform"/>
            <consortium name="The Broad Institute Genome Sequencing Center for Infectious Disease"/>
            <person name="Earl A.M."/>
            <person name="Van Tyne D."/>
            <person name="Lebreton F."/>
            <person name="Saavedra J.T."/>
            <person name="Gilmore M.S."/>
            <person name="Manson McGuire A."/>
            <person name="Clock S."/>
            <person name="Crupain M."/>
            <person name="Rangan U."/>
            <person name="Young S."/>
            <person name="Abouelleil A."/>
            <person name="Cao P."/>
            <person name="Chapman S.B."/>
            <person name="Griggs A."/>
            <person name="Priest M."/>
            <person name="Shea T."/>
            <person name="Wortman J."/>
            <person name="Nusbaum C."/>
            <person name="Birren B."/>
        </authorList>
    </citation>
    <scope>NUCLEOTIDE SEQUENCE [LARGE SCALE GENOMIC DNA]</scope>
    <source>
        <strain evidence="11 13">170AEA1</strain>
    </source>
</reference>
<evidence type="ECO:0000313" key="8">
    <source>
        <dbReference type="EMBL" id="MDZ5598396.1"/>
    </source>
</evidence>
<dbReference type="GO" id="GO:0003998">
    <property type="term" value="F:acylphosphatase activity"/>
    <property type="evidence" value="ECO:0007669"/>
    <property type="project" value="UniProtKB-EC"/>
</dbReference>
<dbReference type="Proteomes" id="UP001290582">
    <property type="component" value="Unassembled WGS sequence"/>
</dbReference>
<dbReference type="Proteomes" id="UP000196074">
    <property type="component" value="Unassembled WGS sequence"/>
</dbReference>
<dbReference type="InterPro" id="IPR036046">
    <property type="entry name" value="Acylphosphatase-like_dom_sf"/>
</dbReference>
<dbReference type="Proteomes" id="UP000588071">
    <property type="component" value="Unassembled WGS sequence"/>
</dbReference>
<evidence type="ECO:0000259" key="7">
    <source>
        <dbReference type="PROSITE" id="PS51160"/>
    </source>
</evidence>
<comment type="similarity">
    <text evidence="1 6">Belongs to the acylphosphatase family.</text>
</comment>
<dbReference type="Gene3D" id="3.30.70.100">
    <property type="match status" value="1"/>
</dbReference>
<dbReference type="PROSITE" id="PS00150">
    <property type="entry name" value="ACYLPHOSPHATASE_1"/>
    <property type="match status" value="1"/>
</dbReference>
<dbReference type="InterPro" id="IPR020456">
    <property type="entry name" value="Acylphosphatase"/>
</dbReference>
<feature type="active site" evidence="5">
    <location>
        <position position="40"/>
    </location>
</feature>